<reference evidence="2" key="1">
    <citation type="journal article" date="2019" name="Int. J. Syst. Evol. Microbiol.">
        <title>The Global Catalogue of Microorganisms (GCM) 10K type strain sequencing project: providing services to taxonomists for standard genome sequencing and annotation.</title>
        <authorList>
            <consortium name="The Broad Institute Genomics Platform"/>
            <consortium name="The Broad Institute Genome Sequencing Center for Infectious Disease"/>
            <person name="Wu L."/>
            <person name="Ma J."/>
        </authorList>
    </citation>
    <scope>NUCLEOTIDE SEQUENCE [LARGE SCALE GENOMIC DNA]</scope>
    <source>
        <strain evidence="2">CGMCC 4.7455</strain>
    </source>
</reference>
<dbReference type="RefSeq" id="WP_380904382.1">
    <property type="nucleotide sequence ID" value="NZ_JBHUFU010000022.1"/>
</dbReference>
<sequence>MGDIAAAGESLRHWSVGAQLKSTGEGWGDALGKLRGRLGEHADGLRMVADGHDVNEENVLSRLKGW</sequence>
<protein>
    <recommendedName>
        <fullName evidence="3">Transposase</fullName>
    </recommendedName>
</protein>
<evidence type="ECO:0008006" key="3">
    <source>
        <dbReference type="Google" id="ProtNLM"/>
    </source>
</evidence>
<organism evidence="1 2">
    <name type="scientific">Streptomyces desertarenae</name>
    <dbReference type="NCBI Taxonomy" id="2666184"/>
    <lineage>
        <taxon>Bacteria</taxon>
        <taxon>Bacillati</taxon>
        <taxon>Actinomycetota</taxon>
        <taxon>Actinomycetes</taxon>
        <taxon>Kitasatosporales</taxon>
        <taxon>Streptomycetaceae</taxon>
        <taxon>Streptomyces</taxon>
    </lineage>
</organism>
<evidence type="ECO:0000313" key="2">
    <source>
        <dbReference type="Proteomes" id="UP001597365"/>
    </source>
</evidence>
<keyword evidence="2" id="KW-1185">Reference proteome</keyword>
<evidence type="ECO:0000313" key="1">
    <source>
        <dbReference type="EMBL" id="MFD1832967.1"/>
    </source>
</evidence>
<dbReference type="EMBL" id="JBHUFU010000022">
    <property type="protein sequence ID" value="MFD1832967.1"/>
    <property type="molecule type" value="Genomic_DNA"/>
</dbReference>
<accession>A0ABW4PRS6</accession>
<name>A0ABW4PRS6_9ACTN</name>
<gene>
    <name evidence="1" type="ORF">ACFSJS_25460</name>
</gene>
<proteinExistence type="predicted"/>
<comment type="caution">
    <text evidence="1">The sequence shown here is derived from an EMBL/GenBank/DDBJ whole genome shotgun (WGS) entry which is preliminary data.</text>
</comment>
<dbReference type="Proteomes" id="UP001597365">
    <property type="component" value="Unassembled WGS sequence"/>
</dbReference>